<dbReference type="AlphaFoldDB" id="A0A183BGX6"/>
<organism evidence="1">
    <name type="scientific">Echinostoma caproni</name>
    <dbReference type="NCBI Taxonomy" id="27848"/>
    <lineage>
        <taxon>Eukaryota</taxon>
        <taxon>Metazoa</taxon>
        <taxon>Spiralia</taxon>
        <taxon>Lophotrochozoa</taxon>
        <taxon>Platyhelminthes</taxon>
        <taxon>Trematoda</taxon>
        <taxon>Digenea</taxon>
        <taxon>Plagiorchiida</taxon>
        <taxon>Echinostomata</taxon>
        <taxon>Echinostomatoidea</taxon>
        <taxon>Echinostomatidae</taxon>
        <taxon>Echinostoma</taxon>
    </lineage>
</organism>
<protein>
    <submittedName>
        <fullName evidence="1">Ig-like domain-containing protein</fullName>
    </submittedName>
</protein>
<accession>A0A183BGX6</accession>
<proteinExistence type="predicted"/>
<reference evidence="1" key="1">
    <citation type="submission" date="2016-06" db="UniProtKB">
        <authorList>
            <consortium name="WormBaseParasite"/>
        </authorList>
    </citation>
    <scope>IDENTIFICATION</scope>
</reference>
<sequence>LISYTDRDLNPKMSWDESIVLDCDVVTGTGNVDGLVYQWEVQYSRSIGTGTINSNESGRHRLLARSSVLSMGTNNGAIPVAVPSMNPSSTGSSQSALSPHPVSDLVRYNEPKLRIEKLNLRHNGEYRCTVVDTRRSAAGRSDTISRTFRLSVE</sequence>
<name>A0A183BGX6_9TREM</name>
<dbReference type="WBParaSite" id="ECPE_0001851101-mRNA-1">
    <property type="protein sequence ID" value="ECPE_0001851101-mRNA-1"/>
    <property type="gene ID" value="ECPE_0001851101"/>
</dbReference>
<evidence type="ECO:0000313" key="1">
    <source>
        <dbReference type="WBParaSite" id="ECPE_0001851101-mRNA-1"/>
    </source>
</evidence>